<feature type="non-terminal residue" evidence="7">
    <location>
        <position position="1"/>
    </location>
</feature>
<reference evidence="7" key="1">
    <citation type="submission" date="2013-10" db="EMBL/GenBank/DDBJ databases">
        <title>Genomic analysis of the causative agents of coccidiosis in chickens.</title>
        <authorList>
            <person name="Reid A.J."/>
            <person name="Blake D."/>
            <person name="Billington K."/>
            <person name="Browne H."/>
            <person name="Dunn M."/>
            <person name="Hung S."/>
            <person name="Kawahara F."/>
            <person name="Miranda-Saavedra D."/>
            <person name="Mourier T."/>
            <person name="Nagra H."/>
            <person name="Otto T.D."/>
            <person name="Rawlings N."/>
            <person name="Sanchez A."/>
            <person name="Sanders M."/>
            <person name="Subramaniam C."/>
            <person name="Tay Y."/>
            <person name="Dear P."/>
            <person name="Doerig C."/>
            <person name="Gruber A."/>
            <person name="Parkinson J."/>
            <person name="Shirley M."/>
            <person name="Wan K.L."/>
            <person name="Berriman M."/>
            <person name="Tomley F."/>
            <person name="Pain A."/>
        </authorList>
    </citation>
    <scope>NUCLEOTIDE SEQUENCE [LARGE SCALE GENOMIC DNA]</scope>
    <source>
        <strain evidence="7">Houghton</strain>
    </source>
</reference>
<keyword evidence="1" id="KW-0547">Nucleotide-binding</keyword>
<dbReference type="GO" id="GO:0003724">
    <property type="term" value="F:RNA helicase activity"/>
    <property type="evidence" value="ECO:0007669"/>
    <property type="project" value="TreeGrafter"/>
</dbReference>
<dbReference type="InterPro" id="IPR027417">
    <property type="entry name" value="P-loop_NTPase"/>
</dbReference>
<evidence type="ECO:0000256" key="2">
    <source>
        <dbReference type="ARBA" id="ARBA00022801"/>
    </source>
</evidence>
<name>U6L6W0_EIMTE</name>
<dbReference type="GO" id="GO:0016787">
    <property type="term" value="F:hydrolase activity"/>
    <property type="evidence" value="ECO:0007669"/>
    <property type="project" value="UniProtKB-KW"/>
</dbReference>
<proteinExistence type="predicted"/>
<dbReference type="InterPro" id="IPR050079">
    <property type="entry name" value="DEAD_box_RNA_helicase"/>
</dbReference>
<dbReference type="Pfam" id="PF00270">
    <property type="entry name" value="DEAD"/>
    <property type="match status" value="1"/>
</dbReference>
<evidence type="ECO:0000256" key="3">
    <source>
        <dbReference type="ARBA" id="ARBA00022806"/>
    </source>
</evidence>
<reference evidence="7" key="2">
    <citation type="submission" date="2013-10" db="EMBL/GenBank/DDBJ databases">
        <authorList>
            <person name="Aslett M."/>
        </authorList>
    </citation>
    <scope>NUCLEOTIDE SEQUENCE [LARGE SCALE GENOMIC DNA]</scope>
    <source>
        <strain evidence="7">Houghton</strain>
    </source>
</reference>
<keyword evidence="3" id="KW-0347">Helicase</keyword>
<dbReference type="PANTHER" id="PTHR47959">
    <property type="entry name" value="ATP-DEPENDENT RNA HELICASE RHLE-RELATED"/>
    <property type="match status" value="1"/>
</dbReference>
<dbReference type="VEuPathDB" id="ToxoDB:ETH2_1048500"/>
<keyword evidence="5" id="KW-0175">Coiled coil</keyword>
<dbReference type="EMBL" id="HG676894">
    <property type="protein sequence ID" value="CDJ44329.1"/>
    <property type="molecule type" value="Genomic_DNA"/>
</dbReference>
<evidence type="ECO:0000256" key="1">
    <source>
        <dbReference type="ARBA" id="ARBA00022741"/>
    </source>
</evidence>
<evidence type="ECO:0000313" key="8">
    <source>
        <dbReference type="Proteomes" id="UP000030747"/>
    </source>
</evidence>
<gene>
    <name evidence="7" type="ORF">ETH_00036530</name>
</gene>
<evidence type="ECO:0000259" key="6">
    <source>
        <dbReference type="Pfam" id="PF00270"/>
    </source>
</evidence>
<accession>U6L6W0</accession>
<protein>
    <recommendedName>
        <fullName evidence="6">DEAD/DEAH-box helicase domain-containing protein</fullName>
    </recommendedName>
</protein>
<dbReference type="PANTHER" id="PTHR47959:SF1">
    <property type="entry name" value="ATP-DEPENDENT RNA HELICASE DBPA"/>
    <property type="match status" value="1"/>
</dbReference>
<sequence>GAPLWRAGGPGVSRCCCSAAAAQQQEQQQQLQQKQQQPLQRRVQQQQEQQQQQQLQQQQQQRQGFATASFGPLGLLPSVQQALQQWGILRGSSMQAAALPLLLQGQSLCIAAETGSGKTLAYVVALVQRLLVLQQQQQQQT</sequence>
<evidence type="ECO:0000313" key="7">
    <source>
        <dbReference type="EMBL" id="CDJ44329.1"/>
    </source>
</evidence>
<keyword evidence="8" id="KW-1185">Reference proteome</keyword>
<dbReference type="InterPro" id="IPR011545">
    <property type="entry name" value="DEAD/DEAH_box_helicase_dom"/>
</dbReference>
<dbReference type="RefSeq" id="XP_013235078.1">
    <property type="nucleotide sequence ID" value="XM_013379624.1"/>
</dbReference>
<feature type="coiled-coil region" evidence="5">
    <location>
        <begin position="17"/>
        <end position="63"/>
    </location>
</feature>
<dbReference type="GO" id="GO:0005829">
    <property type="term" value="C:cytosol"/>
    <property type="evidence" value="ECO:0007669"/>
    <property type="project" value="TreeGrafter"/>
</dbReference>
<dbReference type="VEuPathDB" id="ToxoDB:ETH_00036530"/>
<dbReference type="Proteomes" id="UP000030747">
    <property type="component" value="Unassembled WGS sequence"/>
</dbReference>
<feature type="domain" description="DEAD/DEAH-box helicase" evidence="6">
    <location>
        <begin position="93"/>
        <end position="136"/>
    </location>
</feature>
<dbReference type="Gene3D" id="3.40.50.300">
    <property type="entry name" value="P-loop containing nucleotide triphosphate hydrolases"/>
    <property type="match status" value="1"/>
</dbReference>
<keyword evidence="2" id="KW-0378">Hydrolase</keyword>
<organism evidence="7 8">
    <name type="scientific">Eimeria tenella</name>
    <name type="common">Coccidian parasite</name>
    <dbReference type="NCBI Taxonomy" id="5802"/>
    <lineage>
        <taxon>Eukaryota</taxon>
        <taxon>Sar</taxon>
        <taxon>Alveolata</taxon>
        <taxon>Apicomplexa</taxon>
        <taxon>Conoidasida</taxon>
        <taxon>Coccidia</taxon>
        <taxon>Eucoccidiorida</taxon>
        <taxon>Eimeriorina</taxon>
        <taxon>Eimeriidae</taxon>
        <taxon>Eimeria</taxon>
    </lineage>
</organism>
<keyword evidence="4" id="KW-0067">ATP-binding</keyword>
<dbReference type="AlphaFoldDB" id="U6L6W0"/>
<evidence type="ECO:0000256" key="5">
    <source>
        <dbReference type="SAM" id="Coils"/>
    </source>
</evidence>
<dbReference type="GO" id="GO:0003676">
    <property type="term" value="F:nucleic acid binding"/>
    <property type="evidence" value="ECO:0007669"/>
    <property type="project" value="InterPro"/>
</dbReference>
<evidence type="ECO:0000256" key="4">
    <source>
        <dbReference type="ARBA" id="ARBA00022840"/>
    </source>
</evidence>
<dbReference type="GeneID" id="25256347"/>
<dbReference type="GO" id="GO:0005524">
    <property type="term" value="F:ATP binding"/>
    <property type="evidence" value="ECO:0007669"/>
    <property type="project" value="UniProtKB-KW"/>
</dbReference>
<feature type="non-terminal residue" evidence="7">
    <location>
        <position position="141"/>
    </location>
</feature>
<dbReference type="SUPFAM" id="SSF52540">
    <property type="entry name" value="P-loop containing nucleoside triphosphate hydrolases"/>
    <property type="match status" value="1"/>
</dbReference>